<dbReference type="PANTHER" id="PTHR16146">
    <property type="entry name" value="INTELECTIN"/>
    <property type="match status" value="1"/>
</dbReference>
<dbReference type="InterPro" id="IPR036056">
    <property type="entry name" value="Fibrinogen-like_C"/>
</dbReference>
<evidence type="ECO:0000313" key="4">
    <source>
        <dbReference type="Proteomes" id="UP000009022"/>
    </source>
</evidence>
<dbReference type="SUPFAM" id="SSF56496">
    <property type="entry name" value="Fibrinogen C-terminal domain-like"/>
    <property type="match status" value="1"/>
</dbReference>
<accession>B3S8R9</accession>
<proteinExistence type="predicted"/>
<keyword evidence="2" id="KW-0732">Signal</keyword>
<evidence type="ECO:0000256" key="2">
    <source>
        <dbReference type="SAM" id="SignalP"/>
    </source>
</evidence>
<keyword evidence="4" id="KW-1185">Reference proteome</keyword>
<evidence type="ECO:0008006" key="5">
    <source>
        <dbReference type="Google" id="ProtNLM"/>
    </source>
</evidence>
<name>B3S8R9_TRIAD</name>
<dbReference type="InParanoid" id="B3S8R9"/>
<dbReference type="PhylomeDB" id="B3S8R9"/>
<evidence type="ECO:0000313" key="3">
    <source>
        <dbReference type="EMBL" id="EDV21000.1"/>
    </source>
</evidence>
<dbReference type="Proteomes" id="UP000009022">
    <property type="component" value="Unassembled WGS sequence"/>
</dbReference>
<dbReference type="HOGENOM" id="CLU_084880_0_0_1"/>
<organism evidence="3 4">
    <name type="scientific">Trichoplax adhaerens</name>
    <name type="common">Trichoplax reptans</name>
    <dbReference type="NCBI Taxonomy" id="10228"/>
    <lineage>
        <taxon>Eukaryota</taxon>
        <taxon>Metazoa</taxon>
        <taxon>Placozoa</taxon>
        <taxon>Uniplacotomia</taxon>
        <taxon>Trichoplacea</taxon>
        <taxon>Trichoplacidae</taxon>
        <taxon>Trichoplax</taxon>
    </lineage>
</organism>
<evidence type="ECO:0000256" key="1">
    <source>
        <dbReference type="ARBA" id="ARBA00023157"/>
    </source>
</evidence>
<dbReference type="OrthoDB" id="5945834at2759"/>
<keyword evidence="1" id="KW-1015">Disulfide bond</keyword>
<gene>
    <name evidence="3" type="ORF">TRIADDRAFT_60639</name>
</gene>
<sequence>MATQLSIVIMLSMLAFAMPAAIKPKSCLQEKLVSGTLQNGYFILYDKNNQPYTTFCDFHSDPGFVWTLVESLSLTNSRKAKYRKSFDYNAPTPSCTRINWQEYRLSTATMKSIKNARGSTHYRATCNFNPDDIKGIRNHRDYLRVSSCNYQWFFKSSKAYHCTKVDYVNIRGHTCRQCSIPIWDGGNSFHLLIHVNYAAGFGPKTGFATQVTSSIRN</sequence>
<dbReference type="KEGG" id="tad:TRIADDRAFT_60639"/>
<feature type="signal peptide" evidence="2">
    <location>
        <begin position="1"/>
        <end position="17"/>
    </location>
</feature>
<dbReference type="AlphaFoldDB" id="B3S8R9"/>
<dbReference type="EMBL" id="DS985256">
    <property type="protein sequence ID" value="EDV21000.1"/>
    <property type="molecule type" value="Genomic_DNA"/>
</dbReference>
<dbReference type="GO" id="GO:0005615">
    <property type="term" value="C:extracellular space"/>
    <property type="evidence" value="ECO:0000318"/>
    <property type="project" value="GO_Central"/>
</dbReference>
<dbReference type="PANTHER" id="PTHR16146:SF42">
    <property type="entry name" value="APPLE DOMAIN-CONTAINING PROTEIN"/>
    <property type="match status" value="1"/>
</dbReference>
<dbReference type="GO" id="GO:0070492">
    <property type="term" value="F:oligosaccharide binding"/>
    <property type="evidence" value="ECO:0000318"/>
    <property type="project" value="GO_Central"/>
</dbReference>
<dbReference type="CTD" id="6757856"/>
<reference evidence="3 4" key="1">
    <citation type="journal article" date="2008" name="Nature">
        <title>The Trichoplax genome and the nature of placozoans.</title>
        <authorList>
            <person name="Srivastava M."/>
            <person name="Begovic E."/>
            <person name="Chapman J."/>
            <person name="Putnam N.H."/>
            <person name="Hellsten U."/>
            <person name="Kawashima T."/>
            <person name="Kuo A."/>
            <person name="Mitros T."/>
            <person name="Salamov A."/>
            <person name="Carpenter M.L."/>
            <person name="Signorovitch A.Y."/>
            <person name="Moreno M.A."/>
            <person name="Kamm K."/>
            <person name="Grimwood J."/>
            <person name="Schmutz J."/>
            <person name="Shapiro H."/>
            <person name="Grigoriev I.V."/>
            <person name="Buss L.W."/>
            <person name="Schierwater B."/>
            <person name="Dellaporta S.L."/>
            <person name="Rokhsar D.S."/>
        </authorList>
    </citation>
    <scope>NUCLEOTIDE SEQUENCE [LARGE SCALE GENOMIC DNA]</scope>
    <source>
        <strain evidence="3 4">Grell-BS-1999</strain>
    </source>
</reference>
<dbReference type="GeneID" id="6757856"/>
<dbReference type="RefSeq" id="XP_002116644.1">
    <property type="nucleotide sequence ID" value="XM_002116608.1"/>
</dbReference>
<feature type="chain" id="PRO_5002798509" description="Fibrinogen C-terminal domain-containing protein" evidence="2">
    <location>
        <begin position="18"/>
        <end position="217"/>
    </location>
</feature>
<protein>
    <recommendedName>
        <fullName evidence="5">Fibrinogen C-terminal domain-containing protein</fullName>
    </recommendedName>
</protein>